<dbReference type="InterPro" id="IPR000719">
    <property type="entry name" value="Prot_kinase_dom"/>
</dbReference>
<evidence type="ECO:0000256" key="1">
    <source>
        <dbReference type="SAM" id="SignalP"/>
    </source>
</evidence>
<evidence type="ECO:0000313" key="3">
    <source>
        <dbReference type="EMBL" id="RKP26539.1"/>
    </source>
</evidence>
<dbReference type="PROSITE" id="PS50011">
    <property type="entry name" value="PROTEIN_KINASE_DOM"/>
    <property type="match status" value="1"/>
</dbReference>
<dbReference type="GO" id="GO:0005524">
    <property type="term" value="F:ATP binding"/>
    <property type="evidence" value="ECO:0007669"/>
    <property type="project" value="InterPro"/>
</dbReference>
<gene>
    <name evidence="3" type="ORF">SYNPS1DRAFT_27778</name>
</gene>
<dbReference type="SUPFAM" id="SSF56112">
    <property type="entry name" value="Protein kinase-like (PK-like)"/>
    <property type="match status" value="1"/>
</dbReference>
<dbReference type="GO" id="GO:0004672">
    <property type="term" value="F:protein kinase activity"/>
    <property type="evidence" value="ECO:0007669"/>
    <property type="project" value="InterPro"/>
</dbReference>
<keyword evidence="4" id="KW-1185">Reference proteome</keyword>
<feature type="domain" description="Protein kinase" evidence="2">
    <location>
        <begin position="1"/>
        <end position="336"/>
    </location>
</feature>
<proteinExistence type="predicted"/>
<dbReference type="AlphaFoldDB" id="A0A4V1J1X1"/>
<accession>A0A4V1J1X1</accession>
<sequence length="339" mass="38445">MLGIVYLLAVLCCMSGVIAAQSGRRLSADNAIEVKARLPPGIRDMAGNLIEQISWDARTAYQRHILYGKESALLRCTANKDHFYNEWHAYVTLNSNKGQDKTLSLSASSHFGRILHVMPWNVDHGCIIVSHDRDATPVKQCLDKVAPADKSKYLSAIAYQLWEGLVYIHSKNIPHGSLTLDNVFTVCGATARTLRLSITNFARSYINFNVPDSEVDHTDYSPPESYVPQAVHDFRKHDSWKLGVVLFHLITDSFPFGYNHAGGRSTKWRPESRVRLMQQAYNNRMVVDMDAAMARGLVKIDNSYMRDIIFNLLVCHPQLRHLPTQMQRYMAPLRWVASN</sequence>
<dbReference type="Gene3D" id="1.10.510.10">
    <property type="entry name" value="Transferase(Phosphotransferase) domain 1"/>
    <property type="match status" value="1"/>
</dbReference>
<dbReference type="EMBL" id="KZ989398">
    <property type="protein sequence ID" value="RKP26539.1"/>
    <property type="molecule type" value="Genomic_DNA"/>
</dbReference>
<dbReference type="OrthoDB" id="1668230at2759"/>
<keyword evidence="1" id="KW-0732">Signal</keyword>
<dbReference type="Proteomes" id="UP000278143">
    <property type="component" value="Unassembled WGS sequence"/>
</dbReference>
<dbReference type="Pfam" id="PF00069">
    <property type="entry name" value="Pkinase"/>
    <property type="match status" value="1"/>
</dbReference>
<protein>
    <recommendedName>
        <fullName evidence="2">Protein kinase domain-containing protein</fullName>
    </recommendedName>
</protein>
<feature type="signal peptide" evidence="1">
    <location>
        <begin position="1"/>
        <end position="19"/>
    </location>
</feature>
<reference evidence="4" key="1">
    <citation type="journal article" date="2018" name="Nat. Microbiol.">
        <title>Leveraging single-cell genomics to expand the fungal tree of life.</title>
        <authorList>
            <person name="Ahrendt S.R."/>
            <person name="Quandt C.A."/>
            <person name="Ciobanu D."/>
            <person name="Clum A."/>
            <person name="Salamov A."/>
            <person name="Andreopoulos B."/>
            <person name="Cheng J.F."/>
            <person name="Woyke T."/>
            <person name="Pelin A."/>
            <person name="Henrissat B."/>
            <person name="Reynolds N.K."/>
            <person name="Benny G.L."/>
            <person name="Smith M.E."/>
            <person name="James T.Y."/>
            <person name="Grigoriev I.V."/>
        </authorList>
    </citation>
    <scope>NUCLEOTIDE SEQUENCE [LARGE SCALE GENOMIC DNA]</scope>
    <source>
        <strain evidence="4">Benny S71-1</strain>
    </source>
</reference>
<organism evidence="3 4">
    <name type="scientific">Syncephalis pseudoplumigaleata</name>
    <dbReference type="NCBI Taxonomy" id="1712513"/>
    <lineage>
        <taxon>Eukaryota</taxon>
        <taxon>Fungi</taxon>
        <taxon>Fungi incertae sedis</taxon>
        <taxon>Zoopagomycota</taxon>
        <taxon>Zoopagomycotina</taxon>
        <taxon>Zoopagomycetes</taxon>
        <taxon>Zoopagales</taxon>
        <taxon>Piptocephalidaceae</taxon>
        <taxon>Syncephalis</taxon>
    </lineage>
</organism>
<name>A0A4V1J1X1_9FUNG</name>
<feature type="chain" id="PRO_5020398012" description="Protein kinase domain-containing protein" evidence="1">
    <location>
        <begin position="20"/>
        <end position="339"/>
    </location>
</feature>
<evidence type="ECO:0000259" key="2">
    <source>
        <dbReference type="PROSITE" id="PS50011"/>
    </source>
</evidence>
<evidence type="ECO:0000313" key="4">
    <source>
        <dbReference type="Proteomes" id="UP000278143"/>
    </source>
</evidence>
<dbReference type="InterPro" id="IPR011009">
    <property type="entry name" value="Kinase-like_dom_sf"/>
</dbReference>